<gene>
    <name evidence="1" type="ORF">RM844_11105</name>
</gene>
<name>A0ABU2JQP6_9ACTN</name>
<evidence type="ECO:0000313" key="1">
    <source>
        <dbReference type="EMBL" id="MDT0266839.1"/>
    </source>
</evidence>
<dbReference type="Pfam" id="PF04075">
    <property type="entry name" value="F420H2_quin_red"/>
    <property type="match status" value="1"/>
</dbReference>
<sequence length="167" mass="18709">MSTQQNVTDPAPRRPRPYVRRPDWVARRLANPLVSALHRLGLGVGGSRQLVVRGRKSGTDRRAPVNLLVVEGRYYLVAPRGHVQWTHNLRAAGEGRLRLGRRENAFTAVEVAEAARPELLRAYLKRWQPQVGAYFRGVTRDSTDAELRAVAADHPVFELTFSAGSRP</sequence>
<comment type="caution">
    <text evidence="1">The sequence shown here is derived from an EMBL/GenBank/DDBJ whole genome shotgun (WGS) entry which is preliminary data.</text>
</comment>
<keyword evidence="2" id="KW-1185">Reference proteome</keyword>
<dbReference type="NCBIfam" id="TIGR00026">
    <property type="entry name" value="hi_GC_TIGR00026"/>
    <property type="match status" value="1"/>
</dbReference>
<accession>A0ABU2JQP6</accession>
<dbReference type="InterPro" id="IPR004378">
    <property type="entry name" value="F420H2_quin_Rdtase"/>
</dbReference>
<evidence type="ECO:0000313" key="2">
    <source>
        <dbReference type="Proteomes" id="UP001183410"/>
    </source>
</evidence>
<dbReference type="Gene3D" id="2.30.110.10">
    <property type="entry name" value="Electron Transport, Fmn-binding Protein, Chain A"/>
    <property type="match status" value="1"/>
</dbReference>
<dbReference type="Proteomes" id="UP001183410">
    <property type="component" value="Unassembled WGS sequence"/>
</dbReference>
<organism evidence="1 2">
    <name type="scientific">Streptomyces chisholmiae</name>
    <dbReference type="NCBI Taxonomy" id="3075540"/>
    <lineage>
        <taxon>Bacteria</taxon>
        <taxon>Bacillati</taxon>
        <taxon>Actinomycetota</taxon>
        <taxon>Actinomycetes</taxon>
        <taxon>Kitasatosporales</taxon>
        <taxon>Streptomycetaceae</taxon>
        <taxon>Streptomyces</taxon>
    </lineage>
</organism>
<dbReference type="RefSeq" id="WP_311666880.1">
    <property type="nucleotide sequence ID" value="NZ_JAVREO010000005.1"/>
</dbReference>
<dbReference type="EMBL" id="JAVREO010000005">
    <property type="protein sequence ID" value="MDT0266839.1"/>
    <property type="molecule type" value="Genomic_DNA"/>
</dbReference>
<protein>
    <submittedName>
        <fullName evidence="1">Nitroreductase family deazaflavin-dependent oxidoreductase</fullName>
    </submittedName>
</protein>
<reference evidence="2" key="1">
    <citation type="submission" date="2023-07" db="EMBL/GenBank/DDBJ databases">
        <title>30 novel species of actinomycetes from the DSMZ collection.</title>
        <authorList>
            <person name="Nouioui I."/>
        </authorList>
    </citation>
    <scope>NUCLEOTIDE SEQUENCE [LARGE SCALE GENOMIC DNA]</scope>
    <source>
        <strain evidence="2">DSM 44915</strain>
    </source>
</reference>
<dbReference type="InterPro" id="IPR012349">
    <property type="entry name" value="Split_barrel_FMN-bd"/>
</dbReference>
<proteinExistence type="predicted"/>